<accession>A0A7S7SNI7</accession>
<dbReference type="AlphaFoldDB" id="A0A7S7SNI7"/>
<gene>
    <name evidence="2" type="ORF">IRI77_11855</name>
</gene>
<dbReference type="InterPro" id="IPR036388">
    <property type="entry name" value="WH-like_DNA-bd_sf"/>
</dbReference>
<sequence length="118" mass="13333">MQKQSLDVVRGTLDVIILKTLSWGALHGYAIAQWIRQQTDEAILVEEGALYPALYRMEDKGWIEAEWGLSENNRRAKYYHLTPAGHERLASETRTWEHYAAAIAKILSATRGAQAVGH</sequence>
<reference evidence="2 3" key="1">
    <citation type="submission" date="2020-10" db="EMBL/GenBank/DDBJ databases">
        <title>Complete genome sequence of Paludibaculum fermentans P105T, a facultatively anaerobic acidobacterium capable of dissimilatory Fe(III) reduction.</title>
        <authorList>
            <person name="Dedysh S.N."/>
            <person name="Beletsky A.V."/>
            <person name="Kulichevskaya I.S."/>
            <person name="Mardanov A.V."/>
            <person name="Ravin N.V."/>
        </authorList>
    </citation>
    <scope>NUCLEOTIDE SEQUENCE [LARGE SCALE GENOMIC DNA]</scope>
    <source>
        <strain evidence="2 3">P105</strain>
    </source>
</reference>
<evidence type="ECO:0000313" key="2">
    <source>
        <dbReference type="EMBL" id="QOY90606.1"/>
    </source>
</evidence>
<dbReference type="InterPro" id="IPR017799">
    <property type="entry name" value="Tscrpt_reg_PadR_acidobac-type"/>
</dbReference>
<dbReference type="KEGG" id="pfer:IRI77_11855"/>
<dbReference type="RefSeq" id="WP_194452266.1">
    <property type="nucleotide sequence ID" value="NZ_CP063849.1"/>
</dbReference>
<name>A0A7S7SNI7_PALFE</name>
<dbReference type="InterPro" id="IPR052509">
    <property type="entry name" value="Metal_resp_DNA-bind_regulator"/>
</dbReference>
<dbReference type="PANTHER" id="PTHR33169">
    <property type="entry name" value="PADR-FAMILY TRANSCRIPTIONAL REGULATOR"/>
    <property type="match status" value="1"/>
</dbReference>
<keyword evidence="3" id="KW-1185">Reference proteome</keyword>
<organism evidence="2 3">
    <name type="scientific">Paludibaculum fermentans</name>
    <dbReference type="NCBI Taxonomy" id="1473598"/>
    <lineage>
        <taxon>Bacteria</taxon>
        <taxon>Pseudomonadati</taxon>
        <taxon>Acidobacteriota</taxon>
        <taxon>Terriglobia</taxon>
        <taxon>Bryobacterales</taxon>
        <taxon>Bryobacteraceae</taxon>
        <taxon>Paludibaculum</taxon>
    </lineage>
</organism>
<evidence type="ECO:0000313" key="3">
    <source>
        <dbReference type="Proteomes" id="UP000593892"/>
    </source>
</evidence>
<dbReference type="Gene3D" id="1.10.10.10">
    <property type="entry name" value="Winged helix-like DNA-binding domain superfamily/Winged helix DNA-binding domain"/>
    <property type="match status" value="1"/>
</dbReference>
<dbReference type="Pfam" id="PF03551">
    <property type="entry name" value="PadR"/>
    <property type="match status" value="1"/>
</dbReference>
<dbReference type="EMBL" id="CP063849">
    <property type="protein sequence ID" value="QOY90606.1"/>
    <property type="molecule type" value="Genomic_DNA"/>
</dbReference>
<dbReference type="PANTHER" id="PTHR33169:SF14">
    <property type="entry name" value="TRANSCRIPTIONAL REGULATOR RV3488"/>
    <property type="match status" value="1"/>
</dbReference>
<dbReference type="NCBIfam" id="TIGR03433">
    <property type="entry name" value="padR_acidobact"/>
    <property type="match status" value="1"/>
</dbReference>
<dbReference type="InterPro" id="IPR005149">
    <property type="entry name" value="Tscrpt_reg_PadR_N"/>
</dbReference>
<feature type="domain" description="Transcription regulator PadR N-terminal" evidence="1">
    <location>
        <begin position="17"/>
        <end position="90"/>
    </location>
</feature>
<dbReference type="SUPFAM" id="SSF46785">
    <property type="entry name" value="Winged helix' DNA-binding domain"/>
    <property type="match status" value="1"/>
</dbReference>
<proteinExistence type="predicted"/>
<protein>
    <submittedName>
        <fullName evidence="2">PadR family transcriptional regulator</fullName>
    </submittedName>
</protein>
<evidence type="ECO:0000259" key="1">
    <source>
        <dbReference type="Pfam" id="PF03551"/>
    </source>
</evidence>
<dbReference type="InterPro" id="IPR036390">
    <property type="entry name" value="WH_DNA-bd_sf"/>
</dbReference>
<dbReference type="Proteomes" id="UP000593892">
    <property type="component" value="Chromosome"/>
</dbReference>